<dbReference type="Proteomes" id="UP000003162">
    <property type="component" value="Unassembled WGS sequence"/>
</dbReference>
<dbReference type="HOGENOM" id="CLU_049715_0_0_9"/>
<sequence>MNNILGFNLGFNFVREKKIFCGEKYLEVDIYPMTVSRKRKGKRSKKEKESLQKQKNLNDKNAKRRFVQIAESNFEEEDLILHLTYNDDMLPKSLEELERNIQNFLRRLKRLRKKLGLEDLKYLLVTSYTTEEQEEYVEEVRPHHHLIINGNISRDLVEDLWRAKREKGEKKGKRFGYANAQRVQYDYVEGITRVSQYIVRNLTQKRKWTCSQNLTRPESRTNDYKYTKRKVEKIVRGGLDKKFWEKQYPDWEIRDVINGYEAIYNEITGWSIYLKLRRKE</sequence>
<protein>
    <recommendedName>
        <fullName evidence="1">Replication-associated protein ORF2/G2P domain-containing protein</fullName>
    </recommendedName>
</protein>
<organism evidence="2 3">
    <name type="scientific">Parvimonas micra ATCC 33270</name>
    <dbReference type="NCBI Taxonomy" id="411465"/>
    <lineage>
        <taxon>Bacteria</taxon>
        <taxon>Bacillati</taxon>
        <taxon>Bacillota</taxon>
        <taxon>Tissierellia</taxon>
        <taxon>Tissierellales</taxon>
        <taxon>Peptoniphilaceae</taxon>
        <taxon>Parvimonas</taxon>
    </lineage>
</organism>
<evidence type="ECO:0000313" key="2">
    <source>
        <dbReference type="EMBL" id="EDP24144.1"/>
    </source>
</evidence>
<proteinExistence type="predicted"/>
<reference evidence="2 3" key="2">
    <citation type="submission" date="2007-09" db="EMBL/GenBank/DDBJ databases">
        <authorList>
            <person name="Fulton L."/>
            <person name="Clifton S."/>
            <person name="Fulton B."/>
            <person name="Xu J."/>
            <person name="Minx P."/>
            <person name="Pepin K.H."/>
            <person name="Johnson M."/>
            <person name="Thiruvilangam P."/>
            <person name="Bhonagiri V."/>
            <person name="Nash W.E."/>
            <person name="Mardis E.R."/>
            <person name="Wilson R.K."/>
        </authorList>
    </citation>
    <scope>NUCLEOTIDE SEQUENCE [LARGE SCALE GENOMIC DNA]</scope>
    <source>
        <strain evidence="2 3">ATCC 33270</strain>
    </source>
</reference>
<dbReference type="eggNOG" id="ENOG5030C6X">
    <property type="taxonomic scope" value="Bacteria"/>
</dbReference>
<dbReference type="AlphaFoldDB" id="A8SKM5"/>
<dbReference type="Pfam" id="PF23343">
    <property type="entry name" value="REP_ORF2-G2P"/>
    <property type="match status" value="1"/>
</dbReference>
<dbReference type="InterPro" id="IPR056906">
    <property type="entry name" value="ORF2/G2P_dom"/>
</dbReference>
<reference evidence="2 3" key="1">
    <citation type="submission" date="2007-09" db="EMBL/GenBank/DDBJ databases">
        <title>Draft genome sequence of Peptostreptococcus micros (ATCC 33270).</title>
        <authorList>
            <person name="Sudarsanam P."/>
            <person name="Ley R."/>
            <person name="Guruge J."/>
            <person name="Turnbaugh P.J."/>
            <person name="Mahowald M."/>
            <person name="Liep D."/>
            <person name="Gordon J."/>
        </authorList>
    </citation>
    <scope>NUCLEOTIDE SEQUENCE [LARGE SCALE GENOMIC DNA]</scope>
    <source>
        <strain evidence="2 3">ATCC 33270</strain>
    </source>
</reference>
<comment type="caution">
    <text evidence="2">The sequence shown here is derived from an EMBL/GenBank/DDBJ whole genome shotgun (WGS) entry which is preliminary data.</text>
</comment>
<gene>
    <name evidence="2" type="ORF">PEPMIC_00724</name>
</gene>
<dbReference type="GeneID" id="93384978"/>
<evidence type="ECO:0000313" key="3">
    <source>
        <dbReference type="Proteomes" id="UP000003162"/>
    </source>
</evidence>
<dbReference type="RefSeq" id="WP_004832609.1">
    <property type="nucleotide sequence ID" value="NZ_DS483517.1"/>
</dbReference>
<dbReference type="EMBL" id="ABEE02000016">
    <property type="protein sequence ID" value="EDP24144.1"/>
    <property type="molecule type" value="Genomic_DNA"/>
</dbReference>
<evidence type="ECO:0000259" key="1">
    <source>
        <dbReference type="Pfam" id="PF23343"/>
    </source>
</evidence>
<feature type="domain" description="Replication-associated protein ORF2/G2P" evidence="1">
    <location>
        <begin position="80"/>
        <end position="181"/>
    </location>
</feature>
<accession>A8SKM5</accession>
<name>A8SKM5_9FIRM</name>